<evidence type="ECO:0000256" key="4">
    <source>
        <dbReference type="ARBA" id="ARBA00022679"/>
    </source>
</evidence>
<reference evidence="7 8" key="1">
    <citation type="submission" date="2018-02" db="EMBL/GenBank/DDBJ databases">
        <title>Reclassifiation of [Polyangium] brachysporum DSM 7029 as Guopingzhaonella breviflexa gen. nov., sp. nov., a member of the family Comamonadaceae.</title>
        <authorList>
            <person name="Tang B."/>
        </authorList>
    </citation>
    <scope>NUCLEOTIDE SEQUENCE [LARGE SCALE GENOMIC DNA]</scope>
    <source>
        <strain evidence="7 8">BCRC 80649</strain>
    </source>
</reference>
<evidence type="ECO:0000256" key="1">
    <source>
        <dbReference type="ARBA" id="ARBA00022490"/>
    </source>
</evidence>
<organism evidence="7 8">
    <name type="scientific">Caldimonas caldifontis</name>
    <dbReference type="NCBI Taxonomy" id="1452508"/>
    <lineage>
        <taxon>Bacteria</taxon>
        <taxon>Pseudomonadati</taxon>
        <taxon>Pseudomonadota</taxon>
        <taxon>Betaproteobacteria</taxon>
        <taxon>Burkholderiales</taxon>
        <taxon>Sphaerotilaceae</taxon>
        <taxon>Caldimonas</taxon>
    </lineage>
</organism>
<feature type="binding site" evidence="6">
    <location>
        <begin position="130"/>
        <end position="131"/>
    </location>
    <ligand>
        <name>S-adenosyl-L-methionine</name>
        <dbReference type="ChEBI" id="CHEBI:59789"/>
    </ligand>
</feature>
<dbReference type="SUPFAM" id="SSF53335">
    <property type="entry name" value="S-adenosyl-L-methionine-dependent methyltransferases"/>
    <property type="match status" value="1"/>
</dbReference>
<keyword evidence="4 6" id="KW-0808">Transferase</keyword>
<protein>
    <recommendedName>
        <fullName evidence="6">Ribosomal RNA small subunit methyltransferase G</fullName>
        <ecNumber evidence="6">2.1.1.170</ecNumber>
    </recommendedName>
    <alternativeName>
        <fullName evidence="6">16S rRNA 7-methylguanosine methyltransferase</fullName>
        <shortName evidence="6">16S rRNA m7G methyltransferase</shortName>
    </alternativeName>
</protein>
<evidence type="ECO:0000256" key="2">
    <source>
        <dbReference type="ARBA" id="ARBA00022552"/>
    </source>
</evidence>
<dbReference type="PANTHER" id="PTHR31760">
    <property type="entry name" value="S-ADENOSYL-L-METHIONINE-DEPENDENT METHYLTRANSFERASES SUPERFAMILY PROTEIN"/>
    <property type="match status" value="1"/>
</dbReference>
<comment type="similarity">
    <text evidence="6">Belongs to the methyltransferase superfamily. RNA methyltransferase RsmG family.</text>
</comment>
<dbReference type="EC" id="2.1.1.170" evidence="6"/>
<comment type="caution">
    <text evidence="7">The sequence shown here is derived from an EMBL/GenBank/DDBJ whole genome shotgun (WGS) entry which is preliminary data.</text>
</comment>
<keyword evidence="1 6" id="KW-0963">Cytoplasm</keyword>
<keyword evidence="8" id="KW-1185">Reference proteome</keyword>
<feature type="binding site" evidence="6">
    <location>
        <position position="84"/>
    </location>
    <ligand>
        <name>S-adenosyl-L-methionine</name>
        <dbReference type="ChEBI" id="CHEBI:59789"/>
    </ligand>
</feature>
<evidence type="ECO:0000256" key="5">
    <source>
        <dbReference type="ARBA" id="ARBA00022691"/>
    </source>
</evidence>
<dbReference type="PIRSF" id="PIRSF003078">
    <property type="entry name" value="GidB"/>
    <property type="match status" value="1"/>
</dbReference>
<keyword evidence="2 6" id="KW-0698">rRNA processing</keyword>
<evidence type="ECO:0000256" key="6">
    <source>
        <dbReference type="HAMAP-Rule" id="MF_00074"/>
    </source>
</evidence>
<dbReference type="Gene3D" id="3.40.50.150">
    <property type="entry name" value="Vaccinia Virus protein VP39"/>
    <property type="match status" value="1"/>
</dbReference>
<comment type="caution">
    <text evidence="6">Lacks conserved residue(s) required for the propagation of feature annotation.</text>
</comment>
<keyword evidence="3 6" id="KW-0489">Methyltransferase</keyword>
<dbReference type="PANTHER" id="PTHR31760:SF0">
    <property type="entry name" value="S-ADENOSYL-L-METHIONINE-DEPENDENT METHYLTRANSFERASES SUPERFAMILY PROTEIN"/>
    <property type="match status" value="1"/>
</dbReference>
<feature type="binding site" evidence="6">
    <location>
        <position position="79"/>
    </location>
    <ligand>
        <name>S-adenosyl-L-methionine</name>
        <dbReference type="ChEBI" id="CHEBI:59789"/>
    </ligand>
</feature>
<dbReference type="OrthoDB" id="9808773at2"/>
<evidence type="ECO:0000256" key="3">
    <source>
        <dbReference type="ARBA" id="ARBA00022603"/>
    </source>
</evidence>
<accession>A0A2S5SXZ7</accession>
<dbReference type="InterPro" id="IPR003682">
    <property type="entry name" value="rRNA_ssu_MeTfrase_G"/>
</dbReference>
<dbReference type="InterPro" id="IPR029063">
    <property type="entry name" value="SAM-dependent_MTases_sf"/>
</dbReference>
<evidence type="ECO:0000313" key="8">
    <source>
        <dbReference type="Proteomes" id="UP000238605"/>
    </source>
</evidence>
<dbReference type="NCBIfam" id="TIGR00138">
    <property type="entry name" value="rsmG_gidB"/>
    <property type="match status" value="1"/>
</dbReference>
<comment type="catalytic activity">
    <reaction evidence="6">
        <text>guanosine(527) in 16S rRNA + S-adenosyl-L-methionine = N(7)-methylguanosine(527) in 16S rRNA + S-adenosyl-L-homocysteine</text>
        <dbReference type="Rhea" id="RHEA:42732"/>
        <dbReference type="Rhea" id="RHEA-COMP:10209"/>
        <dbReference type="Rhea" id="RHEA-COMP:10210"/>
        <dbReference type="ChEBI" id="CHEBI:57856"/>
        <dbReference type="ChEBI" id="CHEBI:59789"/>
        <dbReference type="ChEBI" id="CHEBI:74269"/>
        <dbReference type="ChEBI" id="CHEBI:74480"/>
        <dbReference type="EC" id="2.1.1.170"/>
    </reaction>
</comment>
<dbReference type="Proteomes" id="UP000238605">
    <property type="component" value="Unassembled WGS sequence"/>
</dbReference>
<dbReference type="Pfam" id="PF02527">
    <property type="entry name" value="GidB"/>
    <property type="match status" value="1"/>
</dbReference>
<gene>
    <name evidence="6" type="primary">rsmG</name>
    <name evidence="7" type="ORF">C1704_04565</name>
</gene>
<sequence>MKPALQSGLTHLGLSLSPTQVDLLLAYQALIAKWNRVYNLTAVRSPEEMLTHHLLDSLAVVPALAARFAEQPFKLLDVGAGAGLPGVVIAIALPQAQVICVDTVAKKASFIRQVAAELGLKNLRAEHARVEALPPQQADVVTSRAFASLADFVALTRPHLRPGGVWMAMKGKAPEAEAAELPDDVTVFHVEPLTVPGLDAERCLVWMRPTQESP</sequence>
<dbReference type="CDD" id="cd02440">
    <property type="entry name" value="AdoMet_MTases"/>
    <property type="match status" value="1"/>
</dbReference>
<dbReference type="EMBL" id="PSNX01000003">
    <property type="protein sequence ID" value="PPE67437.1"/>
    <property type="molecule type" value="Genomic_DNA"/>
</dbReference>
<dbReference type="RefSeq" id="WP_104301420.1">
    <property type="nucleotide sequence ID" value="NZ_PSNX01000003.1"/>
</dbReference>
<evidence type="ECO:0000313" key="7">
    <source>
        <dbReference type="EMBL" id="PPE67437.1"/>
    </source>
</evidence>
<keyword evidence="5 6" id="KW-0949">S-adenosyl-L-methionine</keyword>
<feature type="binding site" evidence="6">
    <location>
        <position position="144"/>
    </location>
    <ligand>
        <name>S-adenosyl-L-methionine</name>
        <dbReference type="ChEBI" id="CHEBI:59789"/>
    </ligand>
</feature>
<dbReference type="GO" id="GO:0070043">
    <property type="term" value="F:rRNA (guanine-N7-)-methyltransferase activity"/>
    <property type="evidence" value="ECO:0007669"/>
    <property type="project" value="UniProtKB-UniRule"/>
</dbReference>
<dbReference type="HAMAP" id="MF_00074">
    <property type="entry name" value="16SrRNA_methyltr_G"/>
    <property type="match status" value="1"/>
</dbReference>
<comment type="subcellular location">
    <subcellularLocation>
        <location evidence="6">Cytoplasm</location>
    </subcellularLocation>
</comment>
<proteinExistence type="inferred from homology"/>
<name>A0A2S5SXZ7_9BURK</name>
<comment type="function">
    <text evidence="6">Specifically methylates the N7 position of guanine in position 527 of 16S rRNA.</text>
</comment>
<dbReference type="AlphaFoldDB" id="A0A2S5SXZ7"/>
<dbReference type="GO" id="GO:0005829">
    <property type="term" value="C:cytosol"/>
    <property type="evidence" value="ECO:0007669"/>
    <property type="project" value="TreeGrafter"/>
</dbReference>